<organism evidence="1 2">
    <name type="scientific">Cirrhinus mrigala</name>
    <name type="common">Mrigala</name>
    <dbReference type="NCBI Taxonomy" id="683832"/>
    <lineage>
        <taxon>Eukaryota</taxon>
        <taxon>Metazoa</taxon>
        <taxon>Chordata</taxon>
        <taxon>Craniata</taxon>
        <taxon>Vertebrata</taxon>
        <taxon>Euteleostomi</taxon>
        <taxon>Actinopterygii</taxon>
        <taxon>Neopterygii</taxon>
        <taxon>Teleostei</taxon>
        <taxon>Ostariophysi</taxon>
        <taxon>Cypriniformes</taxon>
        <taxon>Cyprinidae</taxon>
        <taxon>Labeoninae</taxon>
        <taxon>Labeonini</taxon>
        <taxon>Cirrhinus</taxon>
    </lineage>
</organism>
<comment type="caution">
    <text evidence="1">The sequence shown here is derived from an EMBL/GenBank/DDBJ whole genome shotgun (WGS) entry which is preliminary data.</text>
</comment>
<feature type="non-terminal residue" evidence="1">
    <location>
        <position position="1"/>
    </location>
</feature>
<sequence length="59" mass="6816">WVSDAQNCTYTAYSSAYKNIFEHLGFDNTNILTMSMQPAFWRPNTVYVDLYVTSIIDVV</sequence>
<name>A0ABD0MLT5_CIRMR</name>
<dbReference type="AlphaFoldDB" id="A0ABD0MLT5"/>
<gene>
    <name evidence="1" type="ORF">M9458_053586</name>
</gene>
<keyword evidence="2" id="KW-1185">Reference proteome</keyword>
<evidence type="ECO:0000313" key="2">
    <source>
        <dbReference type="Proteomes" id="UP001529510"/>
    </source>
</evidence>
<evidence type="ECO:0000313" key="1">
    <source>
        <dbReference type="EMBL" id="KAL0151073.1"/>
    </source>
</evidence>
<protein>
    <submittedName>
        <fullName evidence="1">Uncharacterized protein</fullName>
    </submittedName>
</protein>
<dbReference type="Proteomes" id="UP001529510">
    <property type="component" value="Unassembled WGS sequence"/>
</dbReference>
<reference evidence="1 2" key="1">
    <citation type="submission" date="2024-05" db="EMBL/GenBank/DDBJ databases">
        <title>Genome sequencing and assembly of Indian major carp, Cirrhinus mrigala (Hamilton, 1822).</title>
        <authorList>
            <person name="Mohindra V."/>
            <person name="Chowdhury L.M."/>
            <person name="Lal K."/>
            <person name="Jena J.K."/>
        </authorList>
    </citation>
    <scope>NUCLEOTIDE SEQUENCE [LARGE SCALE GENOMIC DNA]</scope>
    <source>
        <strain evidence="1">CM1030</strain>
        <tissue evidence="1">Blood</tissue>
    </source>
</reference>
<accession>A0ABD0MLT5</accession>
<dbReference type="EMBL" id="JAMKFB020000258">
    <property type="protein sequence ID" value="KAL0151073.1"/>
    <property type="molecule type" value="Genomic_DNA"/>
</dbReference>
<proteinExistence type="predicted"/>